<comment type="caution">
    <text evidence="2">The sequence shown here is derived from an EMBL/GenBank/DDBJ whole genome shotgun (WGS) entry which is preliminary data.</text>
</comment>
<feature type="transmembrane region" description="Helical" evidence="1">
    <location>
        <begin position="40"/>
        <end position="64"/>
    </location>
</feature>
<reference evidence="2 3" key="1">
    <citation type="submission" date="2018-06" db="EMBL/GenBank/DDBJ databases">
        <authorList>
            <person name="Zhirakovskaya E."/>
        </authorList>
    </citation>
    <scope>NUCLEOTIDE SEQUENCE [LARGE SCALE GENOMIC DNA]</scope>
    <source>
        <strain evidence="2 3">LY3</strain>
    </source>
</reference>
<dbReference type="Proteomes" id="UP000249493">
    <property type="component" value="Unassembled WGS sequence"/>
</dbReference>
<evidence type="ECO:0000313" key="3">
    <source>
        <dbReference type="Proteomes" id="UP000249493"/>
    </source>
</evidence>
<keyword evidence="1" id="KW-0472">Membrane</keyword>
<protein>
    <submittedName>
        <fullName evidence="2">Uncharacterized protein</fullName>
    </submittedName>
</protein>
<dbReference type="EMBL" id="QLIN01000015">
    <property type="protein sequence ID" value="RAI64547.1"/>
    <property type="molecule type" value="Genomic_DNA"/>
</dbReference>
<name>A0A327MNX0_PSEFL</name>
<evidence type="ECO:0000256" key="1">
    <source>
        <dbReference type="SAM" id="Phobius"/>
    </source>
</evidence>
<accession>A0A327MNX0</accession>
<evidence type="ECO:0000313" key="2">
    <source>
        <dbReference type="EMBL" id="RAI64547.1"/>
    </source>
</evidence>
<gene>
    <name evidence="2" type="ORF">DOZ80_25830</name>
</gene>
<sequence>MDCGLGRLALGECALSEIQRFVAETRELMAEQSRLKQETFWYPFAVGAGRVTAIVAAFGAICSYSAA</sequence>
<keyword evidence="1" id="KW-1133">Transmembrane helix</keyword>
<organism evidence="2 3">
    <name type="scientific">Pseudomonas fluorescens</name>
    <dbReference type="NCBI Taxonomy" id="294"/>
    <lineage>
        <taxon>Bacteria</taxon>
        <taxon>Pseudomonadati</taxon>
        <taxon>Pseudomonadota</taxon>
        <taxon>Gammaproteobacteria</taxon>
        <taxon>Pseudomonadales</taxon>
        <taxon>Pseudomonadaceae</taxon>
        <taxon>Pseudomonas</taxon>
    </lineage>
</organism>
<keyword evidence="1" id="KW-0812">Transmembrane</keyword>
<dbReference type="AlphaFoldDB" id="A0A327MNX0"/>
<proteinExistence type="predicted"/>